<sequence length="183" mass="20254">MSDDSYSVDALLDFHKHAGMEGLINPAVARARRKAVEQLRGQMSDAELADVRTIDVDRLASRFHKLEGSSIRSETLSLYAERVRMAQVDFLAWAENPVGFRSVGGERNRTMPRGSLTPEREVAERITLESTENPSNIIPIALRGDATVYVANLPLDLTPQEAERIARVVRAFACDDDGLDCPS</sequence>
<dbReference type="RefSeq" id="WP_164209782.1">
    <property type="nucleotide sequence ID" value="NZ_JAAGSC010000031.1"/>
</dbReference>
<protein>
    <submittedName>
        <fullName evidence="1">Uncharacterized protein</fullName>
    </submittedName>
</protein>
<dbReference type="Proteomes" id="UP000484885">
    <property type="component" value="Unassembled WGS sequence"/>
</dbReference>
<evidence type="ECO:0000313" key="1">
    <source>
        <dbReference type="EMBL" id="NDY94498.1"/>
    </source>
</evidence>
<keyword evidence="2" id="KW-1185">Reference proteome</keyword>
<gene>
    <name evidence="1" type="ORF">G3I74_01970</name>
</gene>
<dbReference type="EMBL" id="JAAGSC010000031">
    <property type="protein sequence ID" value="NDY94498.1"/>
    <property type="molecule type" value="Genomic_DNA"/>
</dbReference>
<evidence type="ECO:0000313" key="2">
    <source>
        <dbReference type="Proteomes" id="UP000484885"/>
    </source>
</evidence>
<accession>A0A845UV91</accession>
<proteinExistence type="predicted"/>
<dbReference type="AlphaFoldDB" id="A0A845UV91"/>
<organism evidence="1 2">
    <name type="scientific">Wenzhouxiangella limi</name>
    <dbReference type="NCBI Taxonomy" id="2707351"/>
    <lineage>
        <taxon>Bacteria</taxon>
        <taxon>Pseudomonadati</taxon>
        <taxon>Pseudomonadota</taxon>
        <taxon>Gammaproteobacteria</taxon>
        <taxon>Chromatiales</taxon>
        <taxon>Wenzhouxiangellaceae</taxon>
        <taxon>Wenzhouxiangella</taxon>
    </lineage>
</organism>
<reference evidence="1 2" key="1">
    <citation type="submission" date="2020-02" db="EMBL/GenBank/DDBJ databases">
        <authorList>
            <person name="Zhang X.-Y."/>
        </authorList>
    </citation>
    <scope>NUCLEOTIDE SEQUENCE [LARGE SCALE GENOMIC DNA]</scope>
    <source>
        <strain evidence="1 2">C33</strain>
    </source>
</reference>
<name>A0A845UV91_9GAMM</name>
<comment type="caution">
    <text evidence="1">The sequence shown here is derived from an EMBL/GenBank/DDBJ whole genome shotgun (WGS) entry which is preliminary data.</text>
</comment>